<reference evidence="2" key="1">
    <citation type="journal article" date="2020" name="Fungal Divers.">
        <title>Resolving the Mortierellaceae phylogeny through synthesis of multi-gene phylogenetics and phylogenomics.</title>
        <authorList>
            <person name="Vandepol N."/>
            <person name="Liber J."/>
            <person name="Desiro A."/>
            <person name="Na H."/>
            <person name="Kennedy M."/>
            <person name="Barry K."/>
            <person name="Grigoriev I.V."/>
            <person name="Miller A.N."/>
            <person name="O'Donnell K."/>
            <person name="Stajich J.E."/>
            <person name="Bonito G."/>
        </authorList>
    </citation>
    <scope>NUCLEOTIDE SEQUENCE</scope>
    <source>
        <strain evidence="2">KOD1015</strain>
    </source>
</reference>
<feature type="region of interest" description="Disordered" evidence="1">
    <location>
        <begin position="1"/>
        <end position="44"/>
    </location>
</feature>
<evidence type="ECO:0000256" key="1">
    <source>
        <dbReference type="SAM" id="MobiDB-lite"/>
    </source>
</evidence>
<dbReference type="EMBL" id="JAABOA010007694">
    <property type="protein sequence ID" value="KAF9538672.1"/>
    <property type="molecule type" value="Genomic_DNA"/>
</dbReference>
<protein>
    <submittedName>
        <fullName evidence="2">Uncharacterized protein</fullName>
    </submittedName>
</protein>
<feature type="non-terminal residue" evidence="2">
    <location>
        <position position="129"/>
    </location>
</feature>
<keyword evidence="3" id="KW-1185">Reference proteome</keyword>
<gene>
    <name evidence="2" type="ORF">BGW38_009978</name>
</gene>
<comment type="caution">
    <text evidence="2">The sequence shown here is derived from an EMBL/GenBank/DDBJ whole genome shotgun (WGS) entry which is preliminary data.</text>
</comment>
<dbReference type="Proteomes" id="UP000780801">
    <property type="component" value="Unassembled WGS sequence"/>
</dbReference>
<name>A0A9P6JZ50_9FUNG</name>
<organism evidence="2 3">
    <name type="scientific">Lunasporangiospora selenospora</name>
    <dbReference type="NCBI Taxonomy" id="979761"/>
    <lineage>
        <taxon>Eukaryota</taxon>
        <taxon>Fungi</taxon>
        <taxon>Fungi incertae sedis</taxon>
        <taxon>Mucoromycota</taxon>
        <taxon>Mortierellomycotina</taxon>
        <taxon>Mortierellomycetes</taxon>
        <taxon>Mortierellales</taxon>
        <taxon>Mortierellaceae</taxon>
        <taxon>Lunasporangiospora</taxon>
    </lineage>
</organism>
<proteinExistence type="predicted"/>
<evidence type="ECO:0000313" key="2">
    <source>
        <dbReference type="EMBL" id="KAF9538672.1"/>
    </source>
</evidence>
<evidence type="ECO:0000313" key="3">
    <source>
        <dbReference type="Proteomes" id="UP000780801"/>
    </source>
</evidence>
<accession>A0A9P6JZ50</accession>
<dbReference type="AlphaFoldDB" id="A0A9P6JZ50"/>
<sequence length="129" mass="14609">MGPPKSSGFRPFQDPVPSIQMETESIPDSVENAEVEHPSSPAVSDNEFIKVDRRQKRLKAFIPVLAFGKEETSMNTRRTLLGQTYKGVVAPISAPTIRWLRLDDNEPERCFVVEVGYRSQMDTLLRCNK</sequence>